<reference evidence="11 12" key="1">
    <citation type="submission" date="2016-02" db="EMBL/GenBank/DDBJ databases">
        <title>Genome analysis of coral dinoflagellate symbionts highlights evolutionary adaptations to a symbiotic lifestyle.</title>
        <authorList>
            <person name="Aranda M."/>
            <person name="Li Y."/>
            <person name="Liew Y.J."/>
            <person name="Baumgarten S."/>
            <person name="Simakov O."/>
            <person name="Wilson M."/>
            <person name="Piel J."/>
            <person name="Ashoor H."/>
            <person name="Bougouffa S."/>
            <person name="Bajic V.B."/>
            <person name="Ryu T."/>
            <person name="Ravasi T."/>
            <person name="Bayer T."/>
            <person name="Micklem G."/>
            <person name="Kim H."/>
            <person name="Bhak J."/>
            <person name="Lajeunesse T.C."/>
            <person name="Voolstra C.R."/>
        </authorList>
    </citation>
    <scope>NUCLEOTIDE SEQUENCE [LARGE SCALE GENOMIC DNA]</scope>
    <source>
        <strain evidence="11 12">CCMP2467</strain>
    </source>
</reference>
<dbReference type="Gene3D" id="3.30.40.10">
    <property type="entry name" value="Zinc/RING finger domain, C3HC4 (zinc finger)"/>
    <property type="match status" value="1"/>
</dbReference>
<evidence type="ECO:0000256" key="3">
    <source>
        <dbReference type="ARBA" id="ARBA00022741"/>
    </source>
</evidence>
<feature type="repeat" description="ANK" evidence="6">
    <location>
        <begin position="736"/>
        <end position="768"/>
    </location>
</feature>
<evidence type="ECO:0000259" key="9">
    <source>
        <dbReference type="PROSITE" id="PS50234"/>
    </source>
</evidence>
<keyword evidence="7" id="KW-0479">Metal-binding</keyword>
<evidence type="ECO:0000259" key="8">
    <source>
        <dbReference type="PROSITE" id="PS50089"/>
    </source>
</evidence>
<keyword evidence="7" id="KW-0863">Zinc-finger</keyword>
<dbReference type="Pfam" id="PF02816">
    <property type="entry name" value="Alpha_kinase"/>
    <property type="match status" value="2"/>
</dbReference>
<dbReference type="SMART" id="SM00811">
    <property type="entry name" value="Alpha_kinase"/>
    <property type="match status" value="1"/>
</dbReference>
<organism evidence="11 12">
    <name type="scientific">Symbiodinium microadriaticum</name>
    <name type="common">Dinoflagellate</name>
    <name type="synonym">Zooxanthella microadriatica</name>
    <dbReference type="NCBI Taxonomy" id="2951"/>
    <lineage>
        <taxon>Eukaryota</taxon>
        <taxon>Sar</taxon>
        <taxon>Alveolata</taxon>
        <taxon>Dinophyceae</taxon>
        <taxon>Suessiales</taxon>
        <taxon>Symbiodiniaceae</taxon>
        <taxon>Symbiodinium</taxon>
    </lineage>
</organism>
<dbReference type="PROSITE" id="PS51158">
    <property type="entry name" value="ALPHA_KINASE"/>
    <property type="match status" value="1"/>
</dbReference>
<dbReference type="Proteomes" id="UP000186817">
    <property type="component" value="Unassembled WGS sequence"/>
</dbReference>
<dbReference type="InterPro" id="IPR002110">
    <property type="entry name" value="Ankyrin_rpt"/>
</dbReference>
<dbReference type="Gene3D" id="3.20.200.10">
    <property type="entry name" value="MHCK/EF2 kinase"/>
    <property type="match status" value="1"/>
</dbReference>
<dbReference type="InterPro" id="IPR011009">
    <property type="entry name" value="Kinase-like_dom_sf"/>
</dbReference>
<dbReference type="Pfam" id="PF13920">
    <property type="entry name" value="zf-C3HC4_3"/>
    <property type="match status" value="1"/>
</dbReference>
<dbReference type="Pfam" id="PF13519">
    <property type="entry name" value="VWA_2"/>
    <property type="match status" value="1"/>
</dbReference>
<dbReference type="InterPro" id="IPR002035">
    <property type="entry name" value="VWF_A"/>
</dbReference>
<dbReference type="PROSITE" id="PS50089">
    <property type="entry name" value="ZF_RING_2"/>
    <property type="match status" value="1"/>
</dbReference>
<evidence type="ECO:0000256" key="5">
    <source>
        <dbReference type="ARBA" id="ARBA00022840"/>
    </source>
</evidence>
<dbReference type="OrthoDB" id="430683at2759"/>
<keyword evidence="2" id="KW-0808">Transferase</keyword>
<dbReference type="SUPFAM" id="SSF53300">
    <property type="entry name" value="vWA-like"/>
    <property type="match status" value="1"/>
</dbReference>
<dbReference type="InterPro" id="IPR001841">
    <property type="entry name" value="Znf_RING"/>
</dbReference>
<evidence type="ECO:0000256" key="2">
    <source>
        <dbReference type="ARBA" id="ARBA00022679"/>
    </source>
</evidence>
<dbReference type="SUPFAM" id="SSF57850">
    <property type="entry name" value="RING/U-box"/>
    <property type="match status" value="1"/>
</dbReference>
<evidence type="ECO:0000256" key="7">
    <source>
        <dbReference type="PROSITE-ProRule" id="PRU00175"/>
    </source>
</evidence>
<dbReference type="CDD" id="cd04515">
    <property type="entry name" value="Alpha_kinase"/>
    <property type="match status" value="1"/>
</dbReference>
<dbReference type="EMBL" id="LSRX01000032">
    <property type="protein sequence ID" value="OLQ13144.1"/>
    <property type="molecule type" value="Genomic_DNA"/>
</dbReference>
<dbReference type="PROSITE" id="PS50297">
    <property type="entry name" value="ANK_REP_REGION"/>
    <property type="match status" value="2"/>
</dbReference>
<feature type="domain" description="Alpha-type protein kinase" evidence="10">
    <location>
        <begin position="325"/>
        <end position="524"/>
    </location>
</feature>
<dbReference type="GO" id="GO:0005524">
    <property type="term" value="F:ATP binding"/>
    <property type="evidence" value="ECO:0007669"/>
    <property type="project" value="UniProtKB-KW"/>
</dbReference>
<keyword evidence="5" id="KW-0067">ATP-binding</keyword>
<feature type="repeat" description="ANK" evidence="6">
    <location>
        <begin position="651"/>
        <end position="683"/>
    </location>
</feature>
<dbReference type="PANTHER" id="PTHR45992">
    <property type="entry name" value="EUKARYOTIC ELONGATION FACTOR 2 KINASE-RELATED"/>
    <property type="match status" value="1"/>
</dbReference>
<dbReference type="CDD" id="cd00198">
    <property type="entry name" value="vWFA"/>
    <property type="match status" value="1"/>
</dbReference>
<dbReference type="GO" id="GO:0008270">
    <property type="term" value="F:zinc ion binding"/>
    <property type="evidence" value="ECO:0007669"/>
    <property type="project" value="UniProtKB-KW"/>
</dbReference>
<dbReference type="SMART" id="SM00184">
    <property type="entry name" value="RING"/>
    <property type="match status" value="1"/>
</dbReference>
<evidence type="ECO:0000313" key="12">
    <source>
        <dbReference type="Proteomes" id="UP000186817"/>
    </source>
</evidence>
<dbReference type="InterPro" id="IPR013083">
    <property type="entry name" value="Znf_RING/FYVE/PHD"/>
</dbReference>
<dbReference type="SMART" id="SM00327">
    <property type="entry name" value="VWA"/>
    <property type="match status" value="1"/>
</dbReference>
<feature type="domain" description="VWFA" evidence="9">
    <location>
        <begin position="65"/>
        <end position="279"/>
    </location>
</feature>
<dbReference type="Gene3D" id="3.40.50.410">
    <property type="entry name" value="von Willebrand factor, type A domain"/>
    <property type="match status" value="1"/>
</dbReference>
<dbReference type="AlphaFoldDB" id="A0A1Q9F080"/>
<dbReference type="SUPFAM" id="SSF56112">
    <property type="entry name" value="Protein kinase-like (PK-like)"/>
    <property type="match status" value="1"/>
</dbReference>
<dbReference type="GO" id="GO:0004674">
    <property type="term" value="F:protein serine/threonine kinase activity"/>
    <property type="evidence" value="ECO:0007669"/>
    <property type="project" value="UniProtKB-KW"/>
</dbReference>
<evidence type="ECO:0000256" key="1">
    <source>
        <dbReference type="ARBA" id="ARBA00022527"/>
    </source>
</evidence>
<dbReference type="InterPro" id="IPR036465">
    <property type="entry name" value="vWFA_dom_sf"/>
</dbReference>
<gene>
    <name evidence="11" type="primary">Ank3</name>
    <name evidence="11" type="ORF">AK812_SmicGene2855</name>
</gene>
<dbReference type="Pfam" id="PF12796">
    <property type="entry name" value="Ank_2"/>
    <property type="match status" value="1"/>
</dbReference>
<comment type="caution">
    <text evidence="11">The sequence shown here is derived from an EMBL/GenBank/DDBJ whole genome shotgun (WGS) entry which is preliminary data.</text>
</comment>
<dbReference type="PROSITE" id="PS50234">
    <property type="entry name" value="VWFA"/>
    <property type="match status" value="1"/>
</dbReference>
<sequence>MSLPVSDGNRAIFARFQEEGLEEGEFYDSDVSEGELDDAIGELQAVNELASRPHEDRPRSSLPFHVIFVVDSSSSMATPDVNGQDRLSAVFDACSALVCQQQREETAQAGDCYTLISFDTSAQVWFKRQTAQEAKQSIQDVRHGLLPVVHATHFHAAFKKLAEVLGSGKKPAEDVRVIFLSDGAPHEGVRLGASGHDRNEAGDLTAGMLVESLETELLGSPSVCGIKQLLMYTVAFGSDVADFEEFLKPLSKRTGGEHYVSSLSNFDLCRAFGTIASSITTTRTSVSAAPVGGSPCQQRFDSTATGKSCERTCTITRLAQLRSQDKKAGISDYKQIPKCPYADVVVESMPFAWGGMRLVYNLQDTWNREKSSKKPLQMVAKRLIRKEHATFKDMLPFCLSTETAIMFRSNFLRELKRLDTDAQIFFVPCYLYSYNRPGAGASEKSYFVAEQYLEGDFVKFNSNNGYVNAVDNNCLMLTDPQVLSRAKSKDRVFGAGDLGFDGMKAFFETHECGETCVAMKLLEKQKKFQQDMEFKRRQCVICLSSARSTCFRPCGHSLACEDCAVQMIARAEKCPLCRVVIDHFEKGKFTQTFVPQRAAARPKRAAAKPSAGYNQRLVAELGLPSEAVQEAERLVNQRAALEECRVERDWLGKTPLAYAAWQGRAEVAQYLLQQGAAVDAKDKDGETPLALAARPGWAVELGLGWAGAKRGGGEPPSEAPRSLVQRQISVDSQDNLGYTPLASAAWAGHADVASFLLRKGADPKGQTEDQEAEAPQTGLPMWAQAAPNARTLGLVEPTFVWHLGTLLRHWEARRLTAPML</sequence>
<dbReference type="SMART" id="SM00248">
    <property type="entry name" value="ANK"/>
    <property type="match status" value="2"/>
</dbReference>
<keyword evidence="1" id="KW-0723">Serine/threonine-protein kinase</keyword>
<accession>A0A1Q9F080</accession>
<dbReference type="PROSITE" id="PS50088">
    <property type="entry name" value="ANK_REPEAT"/>
    <property type="match status" value="2"/>
</dbReference>
<keyword evidence="4" id="KW-0418">Kinase</keyword>
<dbReference type="InterPro" id="IPR004166">
    <property type="entry name" value="a-kinase_dom"/>
</dbReference>
<keyword evidence="7" id="KW-0862">Zinc</keyword>
<dbReference type="Pfam" id="PF00023">
    <property type="entry name" value="Ank"/>
    <property type="match status" value="1"/>
</dbReference>
<keyword evidence="6" id="KW-0040">ANK repeat</keyword>
<dbReference type="InterPro" id="IPR051852">
    <property type="entry name" value="Alpha-type_PK"/>
</dbReference>
<feature type="domain" description="RING-type" evidence="8">
    <location>
        <begin position="539"/>
        <end position="578"/>
    </location>
</feature>
<keyword evidence="3" id="KW-0547">Nucleotide-binding</keyword>
<proteinExistence type="predicted"/>
<name>A0A1Q9F080_SYMMI</name>
<evidence type="ECO:0000313" key="11">
    <source>
        <dbReference type="EMBL" id="OLQ13144.1"/>
    </source>
</evidence>
<evidence type="ECO:0000256" key="4">
    <source>
        <dbReference type="ARBA" id="ARBA00022777"/>
    </source>
</evidence>
<keyword evidence="12" id="KW-1185">Reference proteome</keyword>
<dbReference type="SUPFAM" id="SSF48403">
    <property type="entry name" value="Ankyrin repeat"/>
    <property type="match status" value="1"/>
</dbReference>
<dbReference type="Gene3D" id="1.25.40.20">
    <property type="entry name" value="Ankyrin repeat-containing domain"/>
    <property type="match status" value="1"/>
</dbReference>
<evidence type="ECO:0000256" key="6">
    <source>
        <dbReference type="PROSITE-ProRule" id="PRU00023"/>
    </source>
</evidence>
<dbReference type="InterPro" id="IPR036770">
    <property type="entry name" value="Ankyrin_rpt-contain_sf"/>
</dbReference>
<protein>
    <submittedName>
        <fullName evidence="11">Ankyrin-3</fullName>
    </submittedName>
</protein>
<evidence type="ECO:0000259" key="10">
    <source>
        <dbReference type="PROSITE" id="PS51158"/>
    </source>
</evidence>